<dbReference type="GO" id="GO:0000159">
    <property type="term" value="C:protein phosphatase type 2A complex"/>
    <property type="evidence" value="ECO:0007669"/>
    <property type="project" value="TreeGrafter"/>
</dbReference>
<dbReference type="EC" id="5.2.1.8" evidence="4 10"/>
<organism evidence="11 12">
    <name type="scientific">Clytia hemisphaerica</name>
    <dbReference type="NCBI Taxonomy" id="252671"/>
    <lineage>
        <taxon>Eukaryota</taxon>
        <taxon>Metazoa</taxon>
        <taxon>Cnidaria</taxon>
        <taxon>Hydrozoa</taxon>
        <taxon>Hydroidolina</taxon>
        <taxon>Leptothecata</taxon>
        <taxon>Obeliida</taxon>
        <taxon>Clytiidae</taxon>
        <taxon>Clytia</taxon>
    </lineage>
</organism>
<keyword evidence="12" id="KW-1185">Reference proteome</keyword>
<comment type="catalytic activity">
    <reaction evidence="1 10">
        <text>[protein]-peptidylproline (omega=180) = [protein]-peptidylproline (omega=0)</text>
        <dbReference type="Rhea" id="RHEA:16237"/>
        <dbReference type="Rhea" id="RHEA-COMP:10747"/>
        <dbReference type="Rhea" id="RHEA-COMP:10748"/>
        <dbReference type="ChEBI" id="CHEBI:83833"/>
        <dbReference type="ChEBI" id="CHEBI:83834"/>
        <dbReference type="EC" id="5.2.1.8"/>
    </reaction>
</comment>
<evidence type="ECO:0000256" key="5">
    <source>
        <dbReference type="ARBA" id="ARBA00022490"/>
    </source>
</evidence>
<dbReference type="InterPro" id="IPR004327">
    <property type="entry name" value="Phstyr_phstse_ac"/>
</dbReference>
<evidence type="ECO:0000256" key="3">
    <source>
        <dbReference type="ARBA" id="ARBA00011019"/>
    </source>
</evidence>
<dbReference type="GO" id="GO:0005634">
    <property type="term" value="C:nucleus"/>
    <property type="evidence" value="ECO:0007669"/>
    <property type="project" value="TreeGrafter"/>
</dbReference>
<keyword evidence="7 10" id="KW-0413">Isomerase</keyword>
<evidence type="ECO:0000256" key="7">
    <source>
        <dbReference type="ARBA" id="ARBA00023235"/>
    </source>
</evidence>
<evidence type="ECO:0000256" key="9">
    <source>
        <dbReference type="ARBA" id="ARBA00044820"/>
    </source>
</evidence>
<name>A0A7M5WT93_9CNID</name>
<dbReference type="GO" id="GO:0003755">
    <property type="term" value="F:peptidyl-prolyl cis-trans isomerase activity"/>
    <property type="evidence" value="ECO:0007669"/>
    <property type="project" value="UniProtKB-KW"/>
</dbReference>
<dbReference type="EnsemblMetazoa" id="CLYHEMT012801.1">
    <property type="protein sequence ID" value="CLYHEMP012801.1"/>
    <property type="gene ID" value="CLYHEMG012801"/>
</dbReference>
<dbReference type="RefSeq" id="XP_066936655.1">
    <property type="nucleotide sequence ID" value="XM_067080554.1"/>
</dbReference>
<dbReference type="PIRSF" id="PIRSF016325">
    <property type="entry name" value="Phstyr_phstse_ac"/>
    <property type="match status" value="1"/>
</dbReference>
<dbReference type="GeneID" id="136824571"/>
<dbReference type="PANTHER" id="PTHR10012:SF0">
    <property type="entry name" value="SERINE_THREONINE-PROTEIN PHOSPHATASE 2A ACTIVATOR"/>
    <property type="match status" value="1"/>
</dbReference>
<dbReference type="InterPro" id="IPR037218">
    <property type="entry name" value="PTPA_sf"/>
</dbReference>
<dbReference type="Gene3D" id="1.20.120.1150">
    <property type="match status" value="1"/>
</dbReference>
<evidence type="ECO:0000256" key="8">
    <source>
        <dbReference type="ARBA" id="ARBA00044786"/>
    </source>
</evidence>
<dbReference type="GO" id="GO:0005737">
    <property type="term" value="C:cytoplasm"/>
    <property type="evidence" value="ECO:0007669"/>
    <property type="project" value="UniProtKB-SubCell"/>
</dbReference>
<evidence type="ECO:0000256" key="4">
    <source>
        <dbReference type="ARBA" id="ARBA00013194"/>
    </source>
</evidence>
<dbReference type="Pfam" id="PF03095">
    <property type="entry name" value="PTPA"/>
    <property type="match status" value="1"/>
</dbReference>
<evidence type="ECO:0000256" key="6">
    <source>
        <dbReference type="ARBA" id="ARBA00023110"/>
    </source>
</evidence>
<keyword evidence="6 10" id="KW-0697">Rotamase</keyword>
<dbReference type="GO" id="GO:0008160">
    <property type="term" value="F:protein tyrosine phosphatase activator activity"/>
    <property type="evidence" value="ECO:0007669"/>
    <property type="project" value="TreeGrafter"/>
</dbReference>
<evidence type="ECO:0000256" key="2">
    <source>
        <dbReference type="ARBA" id="ARBA00004496"/>
    </source>
</evidence>
<dbReference type="PANTHER" id="PTHR10012">
    <property type="entry name" value="SERINE/THREONINE-PROTEIN PHOSPHATASE 2A REGULATORY SUBUNIT B"/>
    <property type="match status" value="1"/>
</dbReference>
<dbReference type="Proteomes" id="UP000594262">
    <property type="component" value="Unplaced"/>
</dbReference>
<comment type="similarity">
    <text evidence="3 10">Belongs to the PTPA-type PPIase family.</text>
</comment>
<dbReference type="SUPFAM" id="SSF140984">
    <property type="entry name" value="PTPA-like"/>
    <property type="match status" value="1"/>
</dbReference>
<evidence type="ECO:0000256" key="10">
    <source>
        <dbReference type="RuleBase" id="RU361210"/>
    </source>
</evidence>
<proteinExistence type="inferred from homology"/>
<reference evidence="11" key="1">
    <citation type="submission" date="2021-01" db="UniProtKB">
        <authorList>
            <consortium name="EnsemblMetazoa"/>
        </authorList>
    </citation>
    <scope>IDENTIFICATION</scope>
</reference>
<dbReference type="AlphaFoldDB" id="A0A7M5WT93"/>
<comment type="function">
    <text evidence="10">PPIases accelerate the folding of proteins. It catalyzes the cis-trans isomerization of proline imidic peptide bonds in oligopeptides.</text>
</comment>
<protein>
    <recommendedName>
        <fullName evidence="8 10">Serine/threonine-protein phosphatase 2A activator</fullName>
        <ecNumber evidence="4 10">5.2.1.8</ecNumber>
    </recommendedName>
    <alternativeName>
        <fullName evidence="9 10">Phosphotyrosyl phosphatase activator</fullName>
    </alternativeName>
</protein>
<evidence type="ECO:0000313" key="11">
    <source>
        <dbReference type="EnsemblMetazoa" id="CLYHEMP012801.1"/>
    </source>
</evidence>
<dbReference type="CDD" id="cd04087">
    <property type="entry name" value="PTPA"/>
    <property type="match status" value="1"/>
</dbReference>
<dbReference type="FunFam" id="1.20.120.1150:FF:000002">
    <property type="entry name" value="Serine/threonine-protein phosphatase 2A activator"/>
    <property type="match status" value="1"/>
</dbReference>
<dbReference type="GO" id="GO:0007052">
    <property type="term" value="P:mitotic spindle organization"/>
    <property type="evidence" value="ECO:0007669"/>
    <property type="project" value="TreeGrafter"/>
</dbReference>
<accession>A0A7M5WT93</accession>
<comment type="subcellular location">
    <subcellularLocation>
        <location evidence="2 10">Cytoplasm</location>
    </subcellularLocation>
</comment>
<evidence type="ECO:0000256" key="1">
    <source>
        <dbReference type="ARBA" id="ARBA00000971"/>
    </source>
</evidence>
<dbReference type="OrthoDB" id="16120at2759"/>
<evidence type="ECO:0000313" key="12">
    <source>
        <dbReference type="Proteomes" id="UP000594262"/>
    </source>
</evidence>
<dbReference type="InterPro" id="IPR043170">
    <property type="entry name" value="PTPA_C_lid"/>
</dbReference>
<keyword evidence="5 10" id="KW-0963">Cytoplasm</keyword>
<sequence length="302" mass="34542">MEFKEPQREIKTLQSLGKWSQSEAYKDLLGLILSVNDAVKSKSLSENPQSSTTILKLVELLDTVANWTEEYPPCEQPQRFGNKSFRDWHARLLKDSEKLILSLLPDEQKGAVIELKAYLHDAFGNSTRIDYGTGHEANFLFFICCLYKLKVLVESDNVTLAHVVLKRYLEVSRKLQTVYRMEPAGSQGVWGLDDFQFVPFIWGSSQLIGHQSITPAKFVDDKIIENYSSDYMFIKCIQYINQVKTGPFAEHSNVLWGISAVPHWTKVNQGLIKMYKVEVLSKFPVVQHFLFGNLMPMTPAQL</sequence>